<keyword evidence="4" id="KW-1185">Reference proteome</keyword>
<accession>A0ABV2RGD3</accession>
<feature type="domain" description="Thioesterase" evidence="2">
    <location>
        <begin position="57"/>
        <end position="132"/>
    </location>
</feature>
<reference evidence="3 4" key="1">
    <citation type="submission" date="2024-06" db="EMBL/GenBank/DDBJ databases">
        <title>Sorghum-associated microbial communities from plants grown in Nebraska, USA.</title>
        <authorList>
            <person name="Schachtman D."/>
        </authorList>
    </citation>
    <scope>NUCLEOTIDE SEQUENCE [LARGE SCALE GENOMIC DNA]</scope>
    <source>
        <strain evidence="3 4">2814</strain>
    </source>
</reference>
<name>A0ABV2RGD3_9CAUL</name>
<dbReference type="InterPro" id="IPR006683">
    <property type="entry name" value="Thioestr_dom"/>
</dbReference>
<evidence type="ECO:0000259" key="2">
    <source>
        <dbReference type="Pfam" id="PF03061"/>
    </source>
</evidence>
<dbReference type="Pfam" id="PF03061">
    <property type="entry name" value="4HBT"/>
    <property type="match status" value="1"/>
</dbReference>
<dbReference type="PANTHER" id="PTHR43240:SF1">
    <property type="entry name" value="BLR5584 PROTEIN"/>
    <property type="match status" value="1"/>
</dbReference>
<dbReference type="SUPFAM" id="SSF54637">
    <property type="entry name" value="Thioesterase/thiol ester dehydrase-isomerase"/>
    <property type="match status" value="1"/>
</dbReference>
<dbReference type="Proteomes" id="UP001549313">
    <property type="component" value="Unassembled WGS sequence"/>
</dbReference>
<dbReference type="EMBL" id="JBEPTF010000004">
    <property type="protein sequence ID" value="MET4685035.1"/>
    <property type="molecule type" value="Genomic_DNA"/>
</dbReference>
<gene>
    <name evidence="3" type="ORF">ABIE19_002984</name>
</gene>
<comment type="caution">
    <text evidence="3">The sequence shown here is derived from an EMBL/GenBank/DDBJ whole genome shotgun (WGS) entry which is preliminary data.</text>
</comment>
<protein>
    <submittedName>
        <fullName evidence="3">Uncharacterized protein (TIGR00369 family)</fullName>
    </submittedName>
</protein>
<dbReference type="RefSeq" id="WP_354089995.1">
    <property type="nucleotide sequence ID" value="NZ_JBEPTF010000004.1"/>
</dbReference>
<dbReference type="NCBIfam" id="TIGR00369">
    <property type="entry name" value="unchar_dom_1"/>
    <property type="match status" value="1"/>
</dbReference>
<evidence type="ECO:0000313" key="4">
    <source>
        <dbReference type="Proteomes" id="UP001549313"/>
    </source>
</evidence>
<sequence>MTDLAALSGLDQLRLMLDGRLPPAPIAETVGFRLTELSEGRVAFEGEPTLAVYNPIGSVHGGWMATLLDSACGCAVHSMLKPGQAYTTLELKTVFHKALKAGVPVRAEGRIVQSGRRAAFSEADLRGLDGTLYATATSTCLVMERV</sequence>
<organism evidence="3 4">
    <name type="scientific">Brevundimonas faecalis</name>
    <dbReference type="NCBI Taxonomy" id="947378"/>
    <lineage>
        <taxon>Bacteria</taxon>
        <taxon>Pseudomonadati</taxon>
        <taxon>Pseudomonadota</taxon>
        <taxon>Alphaproteobacteria</taxon>
        <taxon>Caulobacterales</taxon>
        <taxon>Caulobacteraceae</taxon>
        <taxon>Brevundimonas</taxon>
    </lineage>
</organism>
<keyword evidence="1" id="KW-0378">Hydrolase</keyword>
<dbReference type="InterPro" id="IPR003736">
    <property type="entry name" value="PAAI_dom"/>
</dbReference>
<dbReference type="PANTHER" id="PTHR43240">
    <property type="entry name" value="1,4-DIHYDROXY-2-NAPHTHOYL-COA THIOESTERASE 1"/>
    <property type="match status" value="1"/>
</dbReference>
<evidence type="ECO:0000313" key="3">
    <source>
        <dbReference type="EMBL" id="MET4685035.1"/>
    </source>
</evidence>
<dbReference type="CDD" id="cd03443">
    <property type="entry name" value="PaaI_thioesterase"/>
    <property type="match status" value="1"/>
</dbReference>
<evidence type="ECO:0000256" key="1">
    <source>
        <dbReference type="ARBA" id="ARBA00022801"/>
    </source>
</evidence>
<dbReference type="Gene3D" id="3.10.129.10">
    <property type="entry name" value="Hotdog Thioesterase"/>
    <property type="match status" value="1"/>
</dbReference>
<dbReference type="InterPro" id="IPR029069">
    <property type="entry name" value="HotDog_dom_sf"/>
</dbReference>
<proteinExistence type="predicted"/>